<gene>
    <name evidence="2" type="ORF">SAMN04488563_2500</name>
</gene>
<dbReference type="STRING" id="419479.SAMN04488563_2500"/>
<dbReference type="EMBL" id="LT629791">
    <property type="protein sequence ID" value="SDU53602.1"/>
    <property type="molecule type" value="Genomic_DNA"/>
</dbReference>
<sequence length="81" mass="9158">MAPTIDSMGRIRRWPVSSSALRSVGYDPQTWTLEVEFESGAVYRYLDVDPLDVEAMMAADSMGAYLNEEIKPHHEVEQVDP</sequence>
<evidence type="ECO:0000259" key="1">
    <source>
        <dbReference type="Pfam" id="PF13619"/>
    </source>
</evidence>
<feature type="domain" description="KTSC" evidence="1">
    <location>
        <begin position="17"/>
        <end position="73"/>
    </location>
</feature>
<evidence type="ECO:0000313" key="2">
    <source>
        <dbReference type="EMBL" id="SDU53602.1"/>
    </source>
</evidence>
<proteinExistence type="predicted"/>
<reference evidence="3" key="1">
    <citation type="submission" date="2016-10" db="EMBL/GenBank/DDBJ databases">
        <authorList>
            <person name="Varghese N."/>
            <person name="Submissions S."/>
        </authorList>
    </citation>
    <scope>NUCLEOTIDE SEQUENCE [LARGE SCALE GENOMIC DNA]</scope>
    <source>
        <strain evidence="3">DSM 45079</strain>
    </source>
</reference>
<dbReference type="InterPro" id="IPR025309">
    <property type="entry name" value="KTSC_dom"/>
</dbReference>
<protein>
    <submittedName>
        <fullName evidence="2">KTSC domain-containing protein</fullName>
    </submittedName>
</protein>
<organism evidence="2 3">
    <name type="scientific">Jiangella alkaliphila</name>
    <dbReference type="NCBI Taxonomy" id="419479"/>
    <lineage>
        <taxon>Bacteria</taxon>
        <taxon>Bacillati</taxon>
        <taxon>Actinomycetota</taxon>
        <taxon>Actinomycetes</taxon>
        <taxon>Jiangellales</taxon>
        <taxon>Jiangellaceae</taxon>
        <taxon>Jiangella</taxon>
    </lineage>
</organism>
<keyword evidence="3" id="KW-1185">Reference proteome</keyword>
<evidence type="ECO:0000313" key="3">
    <source>
        <dbReference type="Proteomes" id="UP000182977"/>
    </source>
</evidence>
<dbReference type="Pfam" id="PF13619">
    <property type="entry name" value="KTSC"/>
    <property type="match status" value="1"/>
</dbReference>
<dbReference type="AlphaFoldDB" id="A0A1H2JB88"/>
<name>A0A1H2JB88_9ACTN</name>
<dbReference type="Proteomes" id="UP000182977">
    <property type="component" value="Chromosome I"/>
</dbReference>
<accession>A0A1H2JB88</accession>